<keyword evidence="3 12" id="KW-0812">Transmembrane</keyword>
<dbReference type="Gene3D" id="1.10.510.10">
    <property type="entry name" value="Transferase(Phosphotransferase) domain 1"/>
    <property type="match status" value="1"/>
</dbReference>
<dbReference type="PANTHER" id="PTHR24416:SF611">
    <property type="entry name" value="TYROSINE-PROTEIN KINASE TRANSMEMBRANE RECEPTOR ROR"/>
    <property type="match status" value="1"/>
</dbReference>
<evidence type="ECO:0000256" key="12">
    <source>
        <dbReference type="SAM" id="Phobius"/>
    </source>
</evidence>
<dbReference type="InterPro" id="IPR003599">
    <property type="entry name" value="Ig_sub"/>
</dbReference>
<keyword evidence="4 12" id="KW-1133">Transmembrane helix</keyword>
<keyword evidence="9 11" id="KW-0067">ATP-binding</keyword>
<comment type="caution">
    <text evidence="16">The sequence shown here is derived from an EMBL/GenBank/DDBJ whole genome shotgun (WGS) entry which is preliminary data.</text>
</comment>
<accession>A0AAW1M259</accession>
<dbReference type="PROSITE" id="PS00021">
    <property type="entry name" value="KRINGLE_1"/>
    <property type="match status" value="1"/>
</dbReference>
<keyword evidence="7" id="KW-0325">Glycoprotein</keyword>
<dbReference type="InterPro" id="IPR038178">
    <property type="entry name" value="Kringle_sf"/>
</dbReference>
<dbReference type="Proteomes" id="UP001458880">
    <property type="component" value="Unassembled WGS sequence"/>
</dbReference>
<dbReference type="GO" id="GO:0043235">
    <property type="term" value="C:receptor complex"/>
    <property type="evidence" value="ECO:0007669"/>
    <property type="project" value="TreeGrafter"/>
</dbReference>
<dbReference type="GO" id="GO:0005886">
    <property type="term" value="C:plasma membrane"/>
    <property type="evidence" value="ECO:0007669"/>
    <property type="project" value="TreeGrafter"/>
</dbReference>
<dbReference type="InterPro" id="IPR017441">
    <property type="entry name" value="Protein_kinase_ATP_BS"/>
</dbReference>
<dbReference type="PANTHER" id="PTHR24416">
    <property type="entry name" value="TYROSINE-PROTEIN KINASE RECEPTOR"/>
    <property type="match status" value="1"/>
</dbReference>
<feature type="binding site" evidence="9 11">
    <location>
        <position position="621"/>
    </location>
    <ligand>
        <name>ATP</name>
        <dbReference type="ChEBI" id="CHEBI:30616"/>
    </ligand>
</feature>
<dbReference type="InterPro" id="IPR000001">
    <property type="entry name" value="Kringle"/>
</dbReference>
<comment type="caution">
    <text evidence="10">Lacks conserved residue(s) required for the propagation of feature annotation.</text>
</comment>
<dbReference type="Pfam" id="PF07714">
    <property type="entry name" value="PK_Tyr_Ser-Thr"/>
    <property type="match status" value="1"/>
</dbReference>
<dbReference type="InterPro" id="IPR007110">
    <property type="entry name" value="Ig-like_dom"/>
</dbReference>
<evidence type="ECO:0000256" key="8">
    <source>
        <dbReference type="ARBA" id="ARBA00023319"/>
    </source>
</evidence>
<keyword evidence="5 12" id="KW-0472">Membrane</keyword>
<dbReference type="PIRSF" id="PIRSF000615">
    <property type="entry name" value="TyrPK_CSF1-R"/>
    <property type="match status" value="1"/>
</dbReference>
<dbReference type="Gene3D" id="2.60.40.10">
    <property type="entry name" value="Immunoglobulins"/>
    <property type="match status" value="1"/>
</dbReference>
<evidence type="ECO:0000256" key="2">
    <source>
        <dbReference type="ARBA" id="ARBA00022572"/>
    </source>
</evidence>
<dbReference type="SMART" id="SM00409">
    <property type="entry name" value="IG"/>
    <property type="match status" value="1"/>
</dbReference>
<evidence type="ECO:0000256" key="3">
    <source>
        <dbReference type="ARBA" id="ARBA00022692"/>
    </source>
</evidence>
<evidence type="ECO:0000256" key="6">
    <source>
        <dbReference type="ARBA" id="ARBA00023157"/>
    </source>
</evidence>
<dbReference type="InterPro" id="IPR013806">
    <property type="entry name" value="Kringle-like"/>
</dbReference>
<keyword evidence="2 10" id="KW-0420">Kringle</keyword>
<evidence type="ECO:0000256" key="4">
    <source>
        <dbReference type="ARBA" id="ARBA00022989"/>
    </source>
</evidence>
<evidence type="ECO:0000256" key="10">
    <source>
        <dbReference type="PROSITE-ProRule" id="PRU00121"/>
    </source>
</evidence>
<dbReference type="PROSITE" id="PS00107">
    <property type="entry name" value="PROTEIN_KINASE_ATP"/>
    <property type="match status" value="1"/>
</dbReference>
<dbReference type="SUPFAM" id="SSF48726">
    <property type="entry name" value="Immunoglobulin"/>
    <property type="match status" value="1"/>
</dbReference>
<comment type="subcellular location">
    <subcellularLocation>
        <location evidence="1">Membrane</location>
        <topology evidence="1">Single-pass membrane protein</topology>
    </subcellularLocation>
</comment>
<dbReference type="PROSITE" id="PS50070">
    <property type="entry name" value="KRINGLE_2"/>
    <property type="match status" value="1"/>
</dbReference>
<dbReference type="PROSITE" id="PS50011">
    <property type="entry name" value="PROTEIN_KINASE_DOM"/>
    <property type="match status" value="1"/>
</dbReference>
<dbReference type="InterPro" id="IPR036790">
    <property type="entry name" value="Frizzled_dom_sf"/>
</dbReference>
<dbReference type="SMART" id="SM00130">
    <property type="entry name" value="KR"/>
    <property type="match status" value="1"/>
</dbReference>
<dbReference type="InterPro" id="IPR013098">
    <property type="entry name" value="Ig_I-set"/>
</dbReference>
<evidence type="ECO:0000313" key="17">
    <source>
        <dbReference type="Proteomes" id="UP001458880"/>
    </source>
</evidence>
<dbReference type="InterPro" id="IPR018056">
    <property type="entry name" value="Kringle_CS"/>
</dbReference>
<evidence type="ECO:0000256" key="7">
    <source>
        <dbReference type="ARBA" id="ARBA00023180"/>
    </source>
</evidence>
<organism evidence="16 17">
    <name type="scientific">Popillia japonica</name>
    <name type="common">Japanese beetle</name>
    <dbReference type="NCBI Taxonomy" id="7064"/>
    <lineage>
        <taxon>Eukaryota</taxon>
        <taxon>Metazoa</taxon>
        <taxon>Ecdysozoa</taxon>
        <taxon>Arthropoda</taxon>
        <taxon>Hexapoda</taxon>
        <taxon>Insecta</taxon>
        <taxon>Pterygota</taxon>
        <taxon>Neoptera</taxon>
        <taxon>Endopterygota</taxon>
        <taxon>Coleoptera</taxon>
        <taxon>Polyphaga</taxon>
        <taxon>Scarabaeiformia</taxon>
        <taxon>Scarabaeidae</taxon>
        <taxon>Rutelinae</taxon>
        <taxon>Popillia</taxon>
    </lineage>
</organism>
<dbReference type="GO" id="GO:0017147">
    <property type="term" value="F:Wnt-protein binding"/>
    <property type="evidence" value="ECO:0007669"/>
    <property type="project" value="TreeGrafter"/>
</dbReference>
<dbReference type="GO" id="GO:0005524">
    <property type="term" value="F:ATP binding"/>
    <property type="evidence" value="ECO:0007669"/>
    <property type="project" value="UniProtKB-UniRule"/>
</dbReference>
<feature type="transmembrane region" description="Helical" evidence="12">
    <location>
        <begin position="502"/>
        <end position="526"/>
    </location>
</feature>
<dbReference type="InterPro" id="IPR036179">
    <property type="entry name" value="Ig-like_dom_sf"/>
</dbReference>
<feature type="domain" description="Kringle" evidence="14">
    <location>
        <begin position="394"/>
        <end position="498"/>
    </location>
</feature>
<feature type="domain" description="Protein kinase" evidence="13">
    <location>
        <begin position="590"/>
        <end position="713"/>
    </location>
</feature>
<dbReference type="PROSITE" id="PS50835">
    <property type="entry name" value="IG_LIKE"/>
    <property type="match status" value="1"/>
</dbReference>
<name>A0AAW1M259_POPJA</name>
<dbReference type="SUPFAM" id="SSF57440">
    <property type="entry name" value="Kringle-like"/>
    <property type="match status" value="2"/>
</dbReference>
<dbReference type="InterPro" id="IPR000719">
    <property type="entry name" value="Prot_kinase_dom"/>
</dbReference>
<dbReference type="FunFam" id="3.30.200.20:FF:000539">
    <property type="entry name" value="Tyrosine-protein kinase receptor"/>
    <property type="match status" value="1"/>
</dbReference>
<proteinExistence type="predicted"/>
<evidence type="ECO:0000256" key="9">
    <source>
        <dbReference type="PIRSR" id="PIRSR000615-2"/>
    </source>
</evidence>
<feature type="domain" description="Ig-like" evidence="15">
    <location>
        <begin position="63"/>
        <end position="169"/>
    </location>
</feature>
<dbReference type="GO" id="GO:0004714">
    <property type="term" value="F:transmembrane receptor protein tyrosine kinase activity"/>
    <property type="evidence" value="ECO:0007669"/>
    <property type="project" value="TreeGrafter"/>
</dbReference>
<evidence type="ECO:0000256" key="5">
    <source>
        <dbReference type="ARBA" id="ARBA00023136"/>
    </source>
</evidence>
<dbReference type="PRINTS" id="PR00018">
    <property type="entry name" value="KRINGLE"/>
</dbReference>
<keyword evidence="9 11" id="KW-0547">Nucleotide-binding</keyword>
<reference evidence="16 17" key="1">
    <citation type="journal article" date="2024" name="BMC Genomics">
        <title>De novo assembly and annotation of Popillia japonica's genome with initial clues to its potential as an invasive pest.</title>
        <authorList>
            <person name="Cucini C."/>
            <person name="Boschi S."/>
            <person name="Funari R."/>
            <person name="Cardaioli E."/>
            <person name="Iannotti N."/>
            <person name="Marturano G."/>
            <person name="Paoli F."/>
            <person name="Bruttini M."/>
            <person name="Carapelli A."/>
            <person name="Frati F."/>
            <person name="Nardi F."/>
        </authorList>
    </citation>
    <scope>NUCLEOTIDE SEQUENCE [LARGE SCALE GENOMIC DNA]</scope>
    <source>
        <strain evidence="16">DMR45628</strain>
    </source>
</reference>
<dbReference type="InterPro" id="IPR001245">
    <property type="entry name" value="Ser-Thr/Tyr_kinase_cat_dom"/>
</dbReference>
<dbReference type="Pfam" id="PF07679">
    <property type="entry name" value="I-set"/>
    <property type="match status" value="1"/>
</dbReference>
<feature type="binding site" evidence="9">
    <location>
        <begin position="597"/>
        <end position="604"/>
    </location>
    <ligand>
        <name>ATP</name>
        <dbReference type="ChEBI" id="CHEBI:30616"/>
    </ligand>
</feature>
<dbReference type="EMBL" id="JASPKY010000069">
    <property type="protein sequence ID" value="KAK9739894.1"/>
    <property type="molecule type" value="Genomic_DNA"/>
</dbReference>
<protein>
    <submittedName>
        <fullName evidence="16">Immunoglobulin I-set domain</fullName>
    </submittedName>
</protein>
<feature type="binding site" evidence="9">
    <location>
        <begin position="668"/>
        <end position="674"/>
    </location>
    <ligand>
        <name>ATP</name>
        <dbReference type="ChEBI" id="CHEBI:30616"/>
    </ligand>
</feature>
<evidence type="ECO:0000256" key="1">
    <source>
        <dbReference type="ARBA" id="ARBA00004167"/>
    </source>
</evidence>
<dbReference type="InterPro" id="IPR013783">
    <property type="entry name" value="Ig-like_fold"/>
</dbReference>
<dbReference type="Pfam" id="PF00051">
    <property type="entry name" value="Kringle"/>
    <property type="match status" value="1"/>
</dbReference>
<keyword evidence="17" id="KW-1185">Reference proteome</keyword>
<dbReference type="InterPro" id="IPR011009">
    <property type="entry name" value="Kinase-like_dom_sf"/>
</dbReference>
<dbReference type="SUPFAM" id="SSF56112">
    <property type="entry name" value="Protein kinase-like (PK-like)"/>
    <property type="match status" value="1"/>
</dbReference>
<evidence type="ECO:0000313" key="16">
    <source>
        <dbReference type="EMBL" id="KAK9739894.1"/>
    </source>
</evidence>
<dbReference type="InterPro" id="IPR050122">
    <property type="entry name" value="RTK"/>
</dbReference>
<evidence type="ECO:0000259" key="13">
    <source>
        <dbReference type="PROSITE" id="PS50011"/>
    </source>
</evidence>
<evidence type="ECO:0000259" key="15">
    <source>
        <dbReference type="PROSITE" id="PS50835"/>
    </source>
</evidence>
<gene>
    <name evidence="16" type="ORF">QE152_g8599</name>
</gene>
<evidence type="ECO:0000259" key="14">
    <source>
        <dbReference type="PROSITE" id="PS50070"/>
    </source>
</evidence>
<dbReference type="AlphaFoldDB" id="A0AAW1M259"/>
<dbReference type="Gene3D" id="1.10.2000.10">
    <property type="entry name" value="Frizzled cysteine-rich domain"/>
    <property type="match status" value="1"/>
</dbReference>
<dbReference type="Gene3D" id="2.40.20.10">
    <property type="entry name" value="Plasminogen Kringle 4"/>
    <property type="match status" value="1"/>
</dbReference>
<sequence length="713" mass="81085">MLKKYVYATVTTNLSSEYEEDYDDHLRFLFTVYATVTTNLSSEYEEDYDDHDYDDYTDINTTPNGTLQFLRELTNVTKTAGDTVKLRCEIKNSDPNSSNTQVTVRWFMDFAQITQQMNKKIKVFTKYKEAGVTTSYIKIKSLETTDTGIYGCVATVPNGDKIKSEGILNVTNKWGPTGSGSSSDVSSKKPSFEEIRDGDITTFIPSIDDTNKKDPFSPFTNVVLPSIEKQTVNNPDLFEKAAESVPTYNSSQPFCQRYTGKTCQLYLESQFVFIQPPYTQKAIEENLENAVLVVSQSKSRRIWKTPCWWFRNLTRFRKLAENSCYPACRICKEECFLLETEICSREYAIAKRHPIISKVLDLEECANLPDENEKSALNCLKLGLDRTNIEEDDTCFWSKGDSYRGVHDTSISGSKCLRWSRQFHIPLTWSKGDSYRGVHDTSISGSKCLRWSRQFHIPLTDYPELIGHAYCRNPGVTEAEPYCFIEPNKKETCGLTKCFNILLMYVLGSLVGLILVSALMITLYCYRKKNKMRNIQNLNLPPVDKNIYGNGGPSSPIELNTLLPPNAGSTRSQNNKNCFQNIPNYTYKEVTFVDELGEGAFGKVYKGELKTKTGKIFVAVKSLKENASAKTQADFQREIELISELKHPNIICLMGIVVKQEPMCMLFEYMSEGDLHEFLINNSPNNGKSLTQFQFLHIAIQIAQGMEYLSDNQ</sequence>
<dbReference type="GO" id="GO:0007169">
    <property type="term" value="P:cell surface receptor protein tyrosine kinase signaling pathway"/>
    <property type="evidence" value="ECO:0007669"/>
    <property type="project" value="TreeGrafter"/>
</dbReference>
<keyword evidence="8" id="KW-0393">Immunoglobulin domain</keyword>
<keyword evidence="6" id="KW-1015">Disulfide bond</keyword>
<evidence type="ECO:0000256" key="11">
    <source>
        <dbReference type="PROSITE-ProRule" id="PRU10141"/>
    </source>
</evidence>